<dbReference type="InterPro" id="IPR036796">
    <property type="entry name" value="Ribosomal_uL11_N_sf"/>
</dbReference>
<dbReference type="CDD" id="cd00349">
    <property type="entry name" value="Ribosomal_L11"/>
    <property type="match status" value="1"/>
</dbReference>
<dbReference type="InterPro" id="IPR006519">
    <property type="entry name" value="Ribosomal_uL11_bac-typ"/>
</dbReference>
<dbReference type="Gene3D" id="3.30.1550.10">
    <property type="entry name" value="Ribosomal protein L11/L12, N-terminal domain"/>
    <property type="match status" value="1"/>
</dbReference>
<comment type="similarity">
    <text evidence="1 4">Belongs to the universal ribosomal protein uL11 family.</text>
</comment>
<evidence type="ECO:0000256" key="3">
    <source>
        <dbReference type="ARBA" id="ARBA00023274"/>
    </source>
</evidence>
<feature type="domain" description="Large ribosomal subunit protein uL11 C-terminal" evidence="5">
    <location>
        <begin position="75"/>
        <end position="151"/>
    </location>
</feature>
<dbReference type="EMBL" id="ML119669">
    <property type="protein sequence ID" value="RPA82695.1"/>
    <property type="molecule type" value="Genomic_DNA"/>
</dbReference>
<protein>
    <submittedName>
        <fullName evidence="7">Putative mitochondrial ribosomal protein L11</fullName>
    </submittedName>
</protein>
<keyword evidence="3 4" id="KW-0687">Ribonucleoprotein</keyword>
<evidence type="ECO:0000259" key="5">
    <source>
        <dbReference type="Pfam" id="PF00298"/>
    </source>
</evidence>
<dbReference type="OrthoDB" id="1091498at2759"/>
<evidence type="ECO:0000256" key="4">
    <source>
        <dbReference type="RuleBase" id="RU003978"/>
    </source>
</evidence>
<evidence type="ECO:0000256" key="2">
    <source>
        <dbReference type="ARBA" id="ARBA00022980"/>
    </source>
</evidence>
<evidence type="ECO:0000313" key="7">
    <source>
        <dbReference type="EMBL" id="RPA82695.1"/>
    </source>
</evidence>
<accession>A0A3N4I9D6</accession>
<dbReference type="InterPro" id="IPR020784">
    <property type="entry name" value="Ribosomal_uL11_N"/>
</dbReference>
<reference evidence="7 8" key="1">
    <citation type="journal article" date="2018" name="Nat. Ecol. Evol.">
        <title>Pezizomycetes genomes reveal the molecular basis of ectomycorrhizal truffle lifestyle.</title>
        <authorList>
            <person name="Murat C."/>
            <person name="Payen T."/>
            <person name="Noel B."/>
            <person name="Kuo A."/>
            <person name="Morin E."/>
            <person name="Chen J."/>
            <person name="Kohler A."/>
            <person name="Krizsan K."/>
            <person name="Balestrini R."/>
            <person name="Da Silva C."/>
            <person name="Montanini B."/>
            <person name="Hainaut M."/>
            <person name="Levati E."/>
            <person name="Barry K.W."/>
            <person name="Belfiori B."/>
            <person name="Cichocki N."/>
            <person name="Clum A."/>
            <person name="Dockter R.B."/>
            <person name="Fauchery L."/>
            <person name="Guy J."/>
            <person name="Iotti M."/>
            <person name="Le Tacon F."/>
            <person name="Lindquist E.A."/>
            <person name="Lipzen A."/>
            <person name="Malagnac F."/>
            <person name="Mello A."/>
            <person name="Molinier V."/>
            <person name="Miyauchi S."/>
            <person name="Poulain J."/>
            <person name="Riccioni C."/>
            <person name="Rubini A."/>
            <person name="Sitrit Y."/>
            <person name="Splivallo R."/>
            <person name="Traeger S."/>
            <person name="Wang M."/>
            <person name="Zifcakova L."/>
            <person name="Wipf D."/>
            <person name="Zambonelli A."/>
            <person name="Paolocci F."/>
            <person name="Nowrousian M."/>
            <person name="Ottonello S."/>
            <person name="Baldrian P."/>
            <person name="Spatafora J.W."/>
            <person name="Henrissat B."/>
            <person name="Nagy L.G."/>
            <person name="Aury J.M."/>
            <person name="Wincker P."/>
            <person name="Grigoriev I.V."/>
            <person name="Bonfante P."/>
            <person name="Martin F.M."/>
        </authorList>
    </citation>
    <scope>NUCLEOTIDE SEQUENCE [LARGE SCALE GENOMIC DNA]</scope>
    <source>
        <strain evidence="7 8">RN42</strain>
    </source>
</reference>
<sequence length="153" mass="16495">MAKKAITRNQIVKLIVGAGQASPSPPVGPALGSKGVKSMDFCKEFNARTAHIVPGTPMPARVIVRPDRSFTFDLRTPATSYMLLKAANVPLRKYKLRGAIAPGTEHVGELGIKYVYEIAKLKLTEPRLSVLSEEAMVKCLLGQAKSIGLKIVP</sequence>
<evidence type="ECO:0000256" key="1">
    <source>
        <dbReference type="ARBA" id="ARBA00010537"/>
    </source>
</evidence>
<dbReference type="InterPro" id="IPR000911">
    <property type="entry name" value="Ribosomal_uL11"/>
</dbReference>
<dbReference type="InterPro" id="IPR036769">
    <property type="entry name" value="Ribosomal_uL11_C_sf"/>
</dbReference>
<evidence type="ECO:0000313" key="8">
    <source>
        <dbReference type="Proteomes" id="UP000275078"/>
    </source>
</evidence>
<keyword evidence="8" id="KW-1185">Reference proteome</keyword>
<proteinExistence type="inferred from homology"/>
<organism evidence="7 8">
    <name type="scientific">Ascobolus immersus RN42</name>
    <dbReference type="NCBI Taxonomy" id="1160509"/>
    <lineage>
        <taxon>Eukaryota</taxon>
        <taxon>Fungi</taxon>
        <taxon>Dikarya</taxon>
        <taxon>Ascomycota</taxon>
        <taxon>Pezizomycotina</taxon>
        <taxon>Pezizomycetes</taxon>
        <taxon>Pezizales</taxon>
        <taxon>Ascobolaceae</taxon>
        <taxon>Ascobolus</taxon>
    </lineage>
</organism>
<keyword evidence="2 4" id="KW-0689">Ribosomal protein</keyword>
<dbReference type="Pfam" id="PF00298">
    <property type="entry name" value="Ribosomal_L11"/>
    <property type="match status" value="1"/>
</dbReference>
<dbReference type="HAMAP" id="MF_00736">
    <property type="entry name" value="Ribosomal_uL11"/>
    <property type="match status" value="1"/>
</dbReference>
<dbReference type="Proteomes" id="UP000275078">
    <property type="component" value="Unassembled WGS sequence"/>
</dbReference>
<dbReference type="AlphaFoldDB" id="A0A3N4I9D6"/>
<dbReference type="SUPFAM" id="SSF46906">
    <property type="entry name" value="Ribosomal protein L11, C-terminal domain"/>
    <property type="match status" value="1"/>
</dbReference>
<gene>
    <name evidence="7" type="ORF">BJ508DRAFT_237725</name>
</gene>
<dbReference type="FunFam" id="3.30.1550.10:FF:000004">
    <property type="entry name" value="Mitochondrial 54S ribosomal protein YmL19"/>
    <property type="match status" value="1"/>
</dbReference>
<dbReference type="GO" id="GO:0006412">
    <property type="term" value="P:translation"/>
    <property type="evidence" value="ECO:0007669"/>
    <property type="project" value="InterPro"/>
</dbReference>
<dbReference type="GO" id="GO:0003735">
    <property type="term" value="F:structural constituent of ribosome"/>
    <property type="evidence" value="ECO:0007669"/>
    <property type="project" value="InterPro"/>
</dbReference>
<dbReference type="GO" id="GO:0070180">
    <property type="term" value="F:large ribosomal subunit rRNA binding"/>
    <property type="evidence" value="ECO:0007669"/>
    <property type="project" value="TreeGrafter"/>
</dbReference>
<dbReference type="PANTHER" id="PTHR11661">
    <property type="entry name" value="60S RIBOSOMAL PROTEIN L12"/>
    <property type="match status" value="1"/>
</dbReference>
<dbReference type="Gene3D" id="1.10.10.250">
    <property type="entry name" value="Ribosomal protein L11, C-terminal domain"/>
    <property type="match status" value="1"/>
</dbReference>
<dbReference type="GO" id="GO:0005762">
    <property type="term" value="C:mitochondrial large ribosomal subunit"/>
    <property type="evidence" value="ECO:0007669"/>
    <property type="project" value="TreeGrafter"/>
</dbReference>
<feature type="domain" description="Large ribosomal subunit protein uL11 N-terminal" evidence="6">
    <location>
        <begin position="12"/>
        <end position="70"/>
    </location>
</feature>
<dbReference type="InterPro" id="IPR020783">
    <property type="entry name" value="Ribosomal_uL11_C"/>
</dbReference>
<dbReference type="Pfam" id="PF03946">
    <property type="entry name" value="Ribosomal_L11_N"/>
    <property type="match status" value="1"/>
</dbReference>
<dbReference type="PANTHER" id="PTHR11661:SF1">
    <property type="entry name" value="LARGE RIBOSOMAL SUBUNIT PROTEIN UL11M"/>
    <property type="match status" value="1"/>
</dbReference>
<evidence type="ECO:0000259" key="6">
    <source>
        <dbReference type="Pfam" id="PF03946"/>
    </source>
</evidence>
<dbReference type="SMART" id="SM00649">
    <property type="entry name" value="RL11"/>
    <property type="match status" value="1"/>
</dbReference>
<name>A0A3N4I9D6_ASCIM</name>
<dbReference type="SUPFAM" id="SSF54747">
    <property type="entry name" value="Ribosomal L11/L12e N-terminal domain"/>
    <property type="match status" value="1"/>
</dbReference>
<dbReference type="STRING" id="1160509.A0A3N4I9D6"/>
<dbReference type="NCBIfam" id="TIGR01632">
    <property type="entry name" value="L11_bact"/>
    <property type="match status" value="1"/>
</dbReference>